<evidence type="ECO:0000313" key="16">
    <source>
        <dbReference type="EMBL" id="SCW90618.1"/>
    </source>
</evidence>
<dbReference type="SUPFAM" id="SSF89550">
    <property type="entry name" value="PHP domain-like"/>
    <property type="match status" value="1"/>
</dbReference>
<evidence type="ECO:0000256" key="3">
    <source>
        <dbReference type="ARBA" id="ARBA00012417"/>
    </source>
</evidence>
<evidence type="ECO:0000256" key="1">
    <source>
        <dbReference type="ARBA" id="ARBA00004496"/>
    </source>
</evidence>
<organism evidence="16 17">
    <name type="scientific">Rhizobium mongolense subsp. loessense</name>
    <dbReference type="NCBI Taxonomy" id="158890"/>
    <lineage>
        <taxon>Bacteria</taxon>
        <taxon>Pseudomonadati</taxon>
        <taxon>Pseudomonadota</taxon>
        <taxon>Alphaproteobacteria</taxon>
        <taxon>Hyphomicrobiales</taxon>
        <taxon>Rhizobiaceae</taxon>
        <taxon>Rhizobium/Agrobacterium group</taxon>
        <taxon>Rhizobium</taxon>
    </lineage>
</organism>
<dbReference type="Gene3D" id="3.20.20.140">
    <property type="entry name" value="Metal-dependent hydrolases"/>
    <property type="match status" value="1"/>
</dbReference>
<evidence type="ECO:0000256" key="8">
    <source>
        <dbReference type="ARBA" id="ARBA00022705"/>
    </source>
</evidence>
<evidence type="ECO:0000256" key="2">
    <source>
        <dbReference type="ARBA" id="ARBA00007391"/>
    </source>
</evidence>
<dbReference type="CDD" id="cd04485">
    <property type="entry name" value="DnaE_OBF"/>
    <property type="match status" value="1"/>
</dbReference>
<evidence type="ECO:0000256" key="14">
    <source>
        <dbReference type="SAM" id="MobiDB-lite"/>
    </source>
</evidence>
<dbReference type="NCBIfam" id="TIGR00594">
    <property type="entry name" value="polc"/>
    <property type="match status" value="1"/>
</dbReference>
<dbReference type="GO" id="GO:0008408">
    <property type="term" value="F:3'-5' exonuclease activity"/>
    <property type="evidence" value="ECO:0007669"/>
    <property type="project" value="InterPro"/>
</dbReference>
<evidence type="ECO:0000256" key="7">
    <source>
        <dbReference type="ARBA" id="ARBA00022695"/>
    </source>
</evidence>
<comment type="function">
    <text evidence="13">DNA polymerase involved in damage-induced mutagenesis and translesion synthesis (TLS). It is not the major replicative DNA polymerase.</text>
</comment>
<comment type="subcellular location">
    <subcellularLocation>
        <location evidence="1 13">Cytoplasm</location>
    </subcellularLocation>
</comment>
<proteinExistence type="inferred from homology"/>
<dbReference type="GO" id="GO:0006281">
    <property type="term" value="P:DNA repair"/>
    <property type="evidence" value="ECO:0007669"/>
    <property type="project" value="UniProtKB-UniRule"/>
</dbReference>
<dbReference type="PANTHER" id="PTHR32294">
    <property type="entry name" value="DNA POLYMERASE III SUBUNIT ALPHA"/>
    <property type="match status" value="1"/>
</dbReference>
<keyword evidence="9 13" id="KW-0227">DNA damage</keyword>
<dbReference type="InterPro" id="IPR040982">
    <property type="entry name" value="DNA_pol3_finger"/>
</dbReference>
<dbReference type="CDD" id="cd07434">
    <property type="entry name" value="PHP_PolIIIA_DnaE2"/>
    <property type="match status" value="1"/>
</dbReference>
<name>A0A1G4UAD1_9HYPH</name>
<evidence type="ECO:0000256" key="12">
    <source>
        <dbReference type="ARBA" id="ARBA00049244"/>
    </source>
</evidence>
<sequence length="1096" mass="122689">MVPAWGVWVMRYAELQVTTHFSFLRGASSAEELFATAKLMGIEALGVVDRNSLAGIVRALEASRATGIRLVVGCRLDLQDGMSILVYPTDRAAYSRLTRLLTLGKGRGGKAKCILHLDDVALYAEGLVGVLVPDLADDTCAMQLRKMAEVFGDRAYVSLCLRRRPNDQLRLHELSDLAVKHRVKTVVTNDVLFHEPGRRQLQDVVTCIRTGTTIDYVGFERERHADRYLKPPEEMARLFPTYRQALARTMEIVDRCRFSLEELVYQYPEEALISGMTAQQSLEHYTWEGVKTRYPEGLPGHVEKTIRHELALIETMKYAPYFLTVFSIVRYARSQGILCQGRGSAANSAVCYVLGVTSIDPDTNDLLFERFVSQERDEPPDIDVDFEHERREEVIQWIYKTYGHDKAALCSTVTRYRAKGAIRDVGKALGLPEDLIKALSSGVWSWSETVGERQVRELGLNPDDQRLALTLRLAQQLMGAPRHLGQHPGGFVLTHDRLDDLVPIEPAAMADRQVIEWDKDDIEALKFMKVDVLALGMLTCMAKAFALINEHKHQDLDLATLPQEDPSTYAMIRKADTLGTFQIESRAQMSMLPRMKPQTFYDLVIQVAIVRPGPIQGDMVHPYLRRREGKEKVEYPTPELEAVLHKTLGVPLFQESAMKVAMVCAGFTGGEADQLRKSMATFKFTGGVSRFQDKLVNGMIRNGYSKEFAEKTFSQLEGFGSYGFPESHAASFALIAYASNYVKCHFPDVFCAALLNSQPMGFYAPAQIVADARKHSVAIRPVCINRSRWDCTLEPVEGSDRHAIRLGMRLVRGLATADAARIVAARGEEPFASVDDVWRRSGVPVASLVELAEADSFLPSLRLERRDALWAIKALRDEPLPLFTAAAEREARAIAEQQEPEVELRQMTEGHDVVEDYSHTGLTLRRHPLSFLRVDLTKRRIVTCAQAMTARDGQWLMAAGLVLVRQRPGSAKGVMFITIEDETGVANVVVWPKLFERSRRVVLGASMMAINGRIQREGDVVHLVAQQLFDLSADLSSLAERDGAFRPPTGRGDEFAHGSPGSPDSRERPAPGLRPRDMFVPDLHIDTLKIKSRNFQ</sequence>
<dbReference type="InterPro" id="IPR004805">
    <property type="entry name" value="DnaE2/DnaE/PolC"/>
</dbReference>
<keyword evidence="8 13" id="KW-0235">DNA replication</keyword>
<keyword evidence="11 13" id="KW-0234">DNA repair</keyword>
<comment type="catalytic activity">
    <reaction evidence="12 13">
        <text>DNA(n) + a 2'-deoxyribonucleoside 5'-triphosphate = DNA(n+1) + diphosphate</text>
        <dbReference type="Rhea" id="RHEA:22508"/>
        <dbReference type="Rhea" id="RHEA-COMP:17339"/>
        <dbReference type="Rhea" id="RHEA-COMP:17340"/>
        <dbReference type="ChEBI" id="CHEBI:33019"/>
        <dbReference type="ChEBI" id="CHEBI:61560"/>
        <dbReference type="ChEBI" id="CHEBI:173112"/>
        <dbReference type="EC" id="2.7.7.7"/>
    </reaction>
</comment>
<dbReference type="EC" id="2.7.7.7" evidence="3 13"/>
<feature type="compositionally biased region" description="Basic and acidic residues" evidence="14">
    <location>
        <begin position="1064"/>
        <end position="1078"/>
    </location>
</feature>
<dbReference type="InterPro" id="IPR011708">
    <property type="entry name" value="DNA_pol3_alpha_NTPase_dom"/>
</dbReference>
<dbReference type="GO" id="GO:0003676">
    <property type="term" value="F:nucleic acid binding"/>
    <property type="evidence" value="ECO:0007669"/>
    <property type="project" value="InterPro"/>
</dbReference>
<dbReference type="Pfam" id="PF17657">
    <property type="entry name" value="DNA_pol3_finger"/>
    <property type="match status" value="1"/>
</dbReference>
<dbReference type="GO" id="GO:0009432">
    <property type="term" value="P:SOS response"/>
    <property type="evidence" value="ECO:0007669"/>
    <property type="project" value="UniProtKB-ARBA"/>
</dbReference>
<comment type="similarity">
    <text evidence="2 13">Belongs to the DNA polymerase type-C family. DnaE2 subfamily.</text>
</comment>
<dbReference type="InterPro" id="IPR023073">
    <property type="entry name" value="DnaE2"/>
</dbReference>
<feature type="region of interest" description="Disordered" evidence="14">
    <location>
        <begin position="1041"/>
        <end position="1078"/>
    </location>
</feature>
<dbReference type="PANTHER" id="PTHR32294:SF4">
    <property type="entry name" value="ERROR-PRONE DNA POLYMERASE"/>
    <property type="match status" value="1"/>
</dbReference>
<dbReference type="Pfam" id="PF01336">
    <property type="entry name" value="tRNA_anti-codon"/>
    <property type="match status" value="1"/>
</dbReference>
<dbReference type="InterPro" id="IPR029460">
    <property type="entry name" value="DNAPol_HHH"/>
</dbReference>
<dbReference type="FunFam" id="1.10.150.870:FF:000002">
    <property type="entry name" value="Error-prone DNA polymerase"/>
    <property type="match status" value="1"/>
</dbReference>
<dbReference type="InterPro" id="IPR016195">
    <property type="entry name" value="Pol/histidinol_Pase-like"/>
</dbReference>
<dbReference type="InterPro" id="IPR004013">
    <property type="entry name" value="PHP_dom"/>
</dbReference>
<dbReference type="Proteomes" id="UP000199542">
    <property type="component" value="Unassembled WGS sequence"/>
</dbReference>
<evidence type="ECO:0000259" key="15">
    <source>
        <dbReference type="SMART" id="SM00481"/>
    </source>
</evidence>
<gene>
    <name evidence="13" type="primary">dnaE2</name>
    <name evidence="16" type="ORF">SAMN02927900_06463</name>
</gene>
<evidence type="ECO:0000256" key="13">
    <source>
        <dbReference type="HAMAP-Rule" id="MF_01902"/>
    </source>
</evidence>
<evidence type="ECO:0000313" key="17">
    <source>
        <dbReference type="Proteomes" id="UP000199542"/>
    </source>
</evidence>
<evidence type="ECO:0000256" key="6">
    <source>
        <dbReference type="ARBA" id="ARBA00022679"/>
    </source>
</evidence>
<dbReference type="SMART" id="SM00481">
    <property type="entry name" value="POLIIIAc"/>
    <property type="match status" value="1"/>
</dbReference>
<dbReference type="InterPro" id="IPR004365">
    <property type="entry name" value="NA-bd_OB_tRNA"/>
</dbReference>
<evidence type="ECO:0000256" key="10">
    <source>
        <dbReference type="ARBA" id="ARBA00022932"/>
    </source>
</evidence>
<keyword evidence="6 13" id="KW-0808">Transferase</keyword>
<dbReference type="GO" id="GO:0003887">
    <property type="term" value="F:DNA-directed DNA polymerase activity"/>
    <property type="evidence" value="ECO:0007669"/>
    <property type="project" value="UniProtKB-UniRule"/>
</dbReference>
<evidence type="ECO:0000256" key="4">
    <source>
        <dbReference type="ARBA" id="ARBA00017273"/>
    </source>
</evidence>
<dbReference type="AlphaFoldDB" id="A0A1G4UAD1"/>
<keyword evidence="7 13" id="KW-0548">Nucleotidyltransferase</keyword>
<evidence type="ECO:0000256" key="9">
    <source>
        <dbReference type="ARBA" id="ARBA00022763"/>
    </source>
</evidence>
<dbReference type="EMBL" id="FMTM01000023">
    <property type="protein sequence ID" value="SCW90618.1"/>
    <property type="molecule type" value="Genomic_DNA"/>
</dbReference>
<feature type="domain" description="Polymerase/histidinol phosphatase N-terminal" evidence="15">
    <location>
        <begin position="13"/>
        <end position="80"/>
    </location>
</feature>
<dbReference type="GO" id="GO:0006260">
    <property type="term" value="P:DNA replication"/>
    <property type="evidence" value="ECO:0007669"/>
    <property type="project" value="UniProtKB-KW"/>
</dbReference>
<reference evidence="16 17" key="1">
    <citation type="submission" date="2016-10" db="EMBL/GenBank/DDBJ databases">
        <authorList>
            <person name="de Groot N.N."/>
        </authorList>
    </citation>
    <scope>NUCLEOTIDE SEQUENCE [LARGE SCALE GENOMIC DNA]</scope>
    <source>
        <strain evidence="16 17">CGMCC 1.3401</strain>
    </source>
</reference>
<dbReference type="HAMAP" id="MF_01902">
    <property type="entry name" value="DNApol_error_prone"/>
    <property type="match status" value="1"/>
</dbReference>
<keyword evidence="10 13" id="KW-0239">DNA-directed DNA polymerase</keyword>
<protein>
    <recommendedName>
        <fullName evidence="4 13">Error-prone DNA polymerase</fullName>
        <ecNumber evidence="3 13">2.7.7.7</ecNumber>
    </recommendedName>
</protein>
<accession>A0A1G4UAD1</accession>
<dbReference type="Pfam" id="PF07733">
    <property type="entry name" value="DNA_pol3_alpha"/>
    <property type="match status" value="1"/>
</dbReference>
<dbReference type="GO" id="GO:0005737">
    <property type="term" value="C:cytoplasm"/>
    <property type="evidence" value="ECO:0007669"/>
    <property type="project" value="UniProtKB-SubCell"/>
</dbReference>
<dbReference type="Pfam" id="PF02811">
    <property type="entry name" value="PHP"/>
    <property type="match status" value="1"/>
</dbReference>
<dbReference type="Gene3D" id="1.10.150.870">
    <property type="match status" value="1"/>
</dbReference>
<evidence type="ECO:0000256" key="11">
    <source>
        <dbReference type="ARBA" id="ARBA00023204"/>
    </source>
</evidence>
<dbReference type="Pfam" id="PF14579">
    <property type="entry name" value="HHH_6"/>
    <property type="match status" value="1"/>
</dbReference>
<keyword evidence="5 13" id="KW-0963">Cytoplasm</keyword>
<dbReference type="InterPro" id="IPR003141">
    <property type="entry name" value="Pol/His_phosphatase_N"/>
</dbReference>
<evidence type="ECO:0000256" key="5">
    <source>
        <dbReference type="ARBA" id="ARBA00022490"/>
    </source>
</evidence>
<dbReference type="NCBIfam" id="NF004225">
    <property type="entry name" value="PRK05672.1"/>
    <property type="match status" value="1"/>
</dbReference>